<protein>
    <submittedName>
        <fullName evidence="6">Chitodextrinase</fullName>
    </submittedName>
</protein>
<feature type="compositionally biased region" description="Polar residues" evidence="4">
    <location>
        <begin position="13"/>
        <end position="26"/>
    </location>
</feature>
<dbReference type="PROSITE" id="PS50853">
    <property type="entry name" value="FN3"/>
    <property type="match status" value="2"/>
</dbReference>
<accession>A0A7Z0DQT3</accession>
<dbReference type="Gene3D" id="2.60.40.10">
    <property type="entry name" value="Immunoglobulins"/>
    <property type="match status" value="3"/>
</dbReference>
<feature type="compositionally biased region" description="Acidic residues" evidence="4">
    <location>
        <begin position="120"/>
        <end position="134"/>
    </location>
</feature>
<dbReference type="GO" id="GO:0016798">
    <property type="term" value="F:hydrolase activity, acting on glycosyl bonds"/>
    <property type="evidence" value="ECO:0007669"/>
    <property type="project" value="UniProtKB-KW"/>
</dbReference>
<dbReference type="PANTHER" id="PTHR46708">
    <property type="entry name" value="TENASCIN"/>
    <property type="match status" value="1"/>
</dbReference>
<dbReference type="SMART" id="SM00060">
    <property type="entry name" value="FN3"/>
    <property type="match status" value="3"/>
</dbReference>
<dbReference type="CDD" id="cd00063">
    <property type="entry name" value="FN3"/>
    <property type="match status" value="3"/>
</dbReference>
<feature type="compositionally biased region" description="Acidic residues" evidence="4">
    <location>
        <begin position="31"/>
        <end position="54"/>
    </location>
</feature>
<dbReference type="SUPFAM" id="SSF49265">
    <property type="entry name" value="Fibronectin type III"/>
    <property type="match status" value="2"/>
</dbReference>
<dbReference type="EMBL" id="JACBZR010000001">
    <property type="protein sequence ID" value="NYI79677.1"/>
    <property type="molecule type" value="Genomic_DNA"/>
</dbReference>
<name>A0A7Z0DQT3_9ACTN</name>
<proteinExistence type="predicted"/>
<evidence type="ECO:0000256" key="3">
    <source>
        <dbReference type="ARBA" id="ARBA00023326"/>
    </source>
</evidence>
<dbReference type="InterPro" id="IPR036116">
    <property type="entry name" value="FN3_sf"/>
</dbReference>
<feature type="region of interest" description="Disordered" evidence="4">
    <location>
        <begin position="1"/>
        <end position="165"/>
    </location>
</feature>
<dbReference type="Pfam" id="PF00041">
    <property type="entry name" value="fn3"/>
    <property type="match status" value="2"/>
</dbReference>
<feature type="domain" description="Fibronectin type-III" evidence="5">
    <location>
        <begin position="255"/>
        <end position="344"/>
    </location>
</feature>
<dbReference type="GO" id="GO:0000272">
    <property type="term" value="P:polysaccharide catabolic process"/>
    <property type="evidence" value="ECO:0007669"/>
    <property type="project" value="UniProtKB-KW"/>
</dbReference>
<evidence type="ECO:0000313" key="6">
    <source>
        <dbReference type="EMBL" id="NYI79677.1"/>
    </source>
</evidence>
<feature type="domain" description="Fibronectin type-III" evidence="5">
    <location>
        <begin position="162"/>
        <end position="253"/>
    </location>
</feature>
<evidence type="ECO:0000313" key="7">
    <source>
        <dbReference type="Proteomes" id="UP000564496"/>
    </source>
</evidence>
<organism evidence="6 7">
    <name type="scientific">Nocardioides panzhihuensis</name>
    <dbReference type="NCBI Taxonomy" id="860243"/>
    <lineage>
        <taxon>Bacteria</taxon>
        <taxon>Bacillati</taxon>
        <taxon>Actinomycetota</taxon>
        <taxon>Actinomycetes</taxon>
        <taxon>Propionibacteriales</taxon>
        <taxon>Nocardioidaceae</taxon>
        <taxon>Nocardioides</taxon>
    </lineage>
</organism>
<feature type="compositionally biased region" description="Basic and acidic residues" evidence="4">
    <location>
        <begin position="529"/>
        <end position="545"/>
    </location>
</feature>
<dbReference type="InterPro" id="IPR013783">
    <property type="entry name" value="Ig-like_fold"/>
</dbReference>
<dbReference type="RefSeq" id="WP_179659955.1">
    <property type="nucleotide sequence ID" value="NZ_JACBZR010000001.1"/>
</dbReference>
<keyword evidence="2" id="KW-0326">Glycosidase</keyword>
<comment type="caution">
    <text evidence="6">The sequence shown here is derived from an EMBL/GenBank/DDBJ whole genome shotgun (WGS) entry which is preliminary data.</text>
</comment>
<feature type="region of interest" description="Disordered" evidence="4">
    <location>
        <begin position="440"/>
        <end position="548"/>
    </location>
</feature>
<dbReference type="AlphaFoldDB" id="A0A7Z0DQT3"/>
<dbReference type="PANTHER" id="PTHR46708:SF2">
    <property type="entry name" value="FIBRONECTIN TYPE-III DOMAIN-CONTAINING PROTEIN"/>
    <property type="match status" value="1"/>
</dbReference>
<evidence type="ECO:0000256" key="4">
    <source>
        <dbReference type="SAM" id="MobiDB-lite"/>
    </source>
</evidence>
<keyword evidence="7" id="KW-1185">Reference proteome</keyword>
<keyword evidence="2" id="KW-0378">Hydrolase</keyword>
<sequence>MFSCTVSGDPKGSPTNDPTPGESSSLPSDPDTIEPDDDPSESESDDPEEIDGDDIVPAANTGVTFIPAGNVPSGSTPTCDLDPSACEPNRPPGAGVDICEIRPDLAQCQEPEPTPTLPPDDGETTPPDDGDDDCFLGIGLLCPPDNGDGDGDGDGETSPTPVMRDVNCKDVSTTALKLSWQAAKDDKKDDIAYYTIRGNRGIGEYQTTSLGGEFTGLEPDTEYRFDVWATDGDGNESERVEKQCTTDADTQGPTMPSDLKVVHITSTTADLAWEPSKDNSRVDHYEVTWTSPNGDSEGSAETDGTTFYVTDLDPETNYTFSVVAVDIVGNPSPSASVDGTTLVDDTDPPEVPANVEVVKVGDSTLRVSWNASADNQSRASAIEYDIRISGVALANGSVTGETSYTTDYLDLLPGTITAEVTATDEAGNTSEAGSGELTLEEQRQAQRQAPGVRSQTQDPSKSGAPSGEAPAEKPTDEKSPELPGLGDILPGGEDSAEAPAEKPAEPEAEPSESETPAARPTTEEPAEEPTEKSTEDAPAEEDKGLLESIGDAVTTAVAAVF</sequence>
<dbReference type="InterPro" id="IPR050991">
    <property type="entry name" value="ECM_Regulatory_Proteins"/>
</dbReference>
<reference evidence="6 7" key="1">
    <citation type="submission" date="2020-07" db="EMBL/GenBank/DDBJ databases">
        <title>Sequencing the genomes of 1000 actinobacteria strains.</title>
        <authorList>
            <person name="Klenk H.-P."/>
        </authorList>
    </citation>
    <scope>NUCLEOTIDE SEQUENCE [LARGE SCALE GENOMIC DNA]</scope>
    <source>
        <strain evidence="6 7">DSM 26487</strain>
    </source>
</reference>
<feature type="compositionally biased region" description="Basic and acidic residues" evidence="4">
    <location>
        <begin position="470"/>
        <end position="480"/>
    </location>
</feature>
<evidence type="ECO:0000259" key="5">
    <source>
        <dbReference type="PROSITE" id="PS50853"/>
    </source>
</evidence>
<gene>
    <name evidence="6" type="ORF">BJ988_004325</name>
</gene>
<dbReference type="InterPro" id="IPR003961">
    <property type="entry name" value="FN3_dom"/>
</dbReference>
<keyword evidence="3" id="KW-0624">Polysaccharide degradation</keyword>
<evidence type="ECO:0000256" key="1">
    <source>
        <dbReference type="ARBA" id="ARBA00022737"/>
    </source>
</evidence>
<keyword evidence="3" id="KW-0119">Carbohydrate metabolism</keyword>
<dbReference type="Proteomes" id="UP000564496">
    <property type="component" value="Unassembled WGS sequence"/>
</dbReference>
<evidence type="ECO:0000256" key="2">
    <source>
        <dbReference type="ARBA" id="ARBA00023295"/>
    </source>
</evidence>
<keyword evidence="1" id="KW-0677">Repeat</keyword>